<organism evidence="2 3">
    <name type="scientific">Sphingobacterium paucimobilis HER1398</name>
    <dbReference type="NCBI Taxonomy" id="1346330"/>
    <lineage>
        <taxon>Bacteria</taxon>
        <taxon>Pseudomonadati</taxon>
        <taxon>Bacteroidota</taxon>
        <taxon>Sphingobacteriia</taxon>
        <taxon>Sphingobacteriales</taxon>
        <taxon>Sphingobacteriaceae</taxon>
        <taxon>Sphingobacterium</taxon>
    </lineage>
</organism>
<keyword evidence="1" id="KW-1133">Transmembrane helix</keyword>
<proteinExistence type="predicted"/>
<gene>
    <name evidence="2" type="ORF">M472_16600</name>
</gene>
<evidence type="ECO:0000313" key="2">
    <source>
        <dbReference type="EMBL" id="ERJ60373.1"/>
    </source>
</evidence>
<protein>
    <submittedName>
        <fullName evidence="2">Uncharacterized protein</fullName>
    </submittedName>
</protein>
<sequence>MSVSPVLEKLQFRALNNLNYRWAIVLIVASIIVPAVVFMTIVVHYDLNNLSRGQVVLALGVGGITSFFIVAFIFSKFLAMLFTMTFYEDHMKVKSGNSSTQYDFKQMQSLEIWNNSDYAKLIVHYHDQKIKFHVGFANLLKVRPILEVEDKLDLIFSPQRGFTKRVVNHKGICKITYTLLHPCT</sequence>
<evidence type="ECO:0000256" key="1">
    <source>
        <dbReference type="SAM" id="Phobius"/>
    </source>
</evidence>
<keyword evidence="3" id="KW-1185">Reference proteome</keyword>
<accession>U2JCH2</accession>
<keyword evidence="1" id="KW-0812">Transmembrane</keyword>
<comment type="caution">
    <text evidence="2">The sequence shown here is derived from an EMBL/GenBank/DDBJ whole genome shotgun (WGS) entry which is preliminary data.</text>
</comment>
<feature type="transmembrane region" description="Helical" evidence="1">
    <location>
        <begin position="20"/>
        <end position="43"/>
    </location>
</feature>
<name>U2JCH2_9SPHI</name>
<dbReference type="Proteomes" id="UP000016584">
    <property type="component" value="Unassembled WGS sequence"/>
</dbReference>
<dbReference type="PATRIC" id="fig|1346330.5.peg.1072"/>
<dbReference type="STRING" id="1346330.M472_16600"/>
<dbReference type="AlphaFoldDB" id="U2JCH2"/>
<dbReference type="RefSeq" id="WP_021069250.1">
    <property type="nucleotide sequence ID" value="NZ_ATDL01000006.1"/>
</dbReference>
<dbReference type="OrthoDB" id="711311at2"/>
<reference evidence="2 3" key="1">
    <citation type="journal article" date="2013" name="Genome Announc.">
        <title>The Draft Genome Sequence of Sphingomonas paucimobilis Strain HER1398 (Proteobacteria), Host to the Giant PAU Phage, Indicates That It Is a Member of the Genus Sphingobacterium (Bacteroidetes).</title>
        <authorList>
            <person name="White R.A.III."/>
            <person name="Suttle C.A."/>
        </authorList>
    </citation>
    <scope>NUCLEOTIDE SEQUENCE [LARGE SCALE GENOMIC DNA]</scope>
    <source>
        <strain evidence="2 3">HER1398</strain>
    </source>
</reference>
<dbReference type="eggNOG" id="ENOG502ZTST">
    <property type="taxonomic scope" value="Bacteria"/>
</dbReference>
<dbReference type="EMBL" id="ATDL01000006">
    <property type="protein sequence ID" value="ERJ60373.1"/>
    <property type="molecule type" value="Genomic_DNA"/>
</dbReference>
<keyword evidence="1" id="KW-0472">Membrane</keyword>
<feature type="transmembrane region" description="Helical" evidence="1">
    <location>
        <begin position="55"/>
        <end position="82"/>
    </location>
</feature>
<evidence type="ECO:0000313" key="3">
    <source>
        <dbReference type="Proteomes" id="UP000016584"/>
    </source>
</evidence>